<reference evidence="1 2" key="1">
    <citation type="submission" date="2018-06" db="EMBL/GenBank/DDBJ databases">
        <authorList>
            <consortium name="Pathogen Informatics"/>
            <person name="Doyle S."/>
        </authorList>
    </citation>
    <scope>NUCLEOTIDE SEQUENCE [LARGE SCALE GENOMIC DNA]</scope>
    <source>
        <strain evidence="1 2">NCTC13645</strain>
    </source>
</reference>
<sequence length="94" mass="10955">MKYGGNYYVTSTGTQINPKEDPRAKAIIDNDQNYVNDSLTYSDQVQTGDLLRFHKLAGYKQDDPKNYSYKKNDTLKSLKDLEKKSQPQQCKNRW</sequence>
<dbReference type="Gene3D" id="3.30.1120.170">
    <property type="match status" value="1"/>
</dbReference>
<dbReference type="EMBL" id="UHIV01000001">
    <property type="protein sequence ID" value="SUP52132.1"/>
    <property type="molecule type" value="Genomic_DNA"/>
</dbReference>
<gene>
    <name evidence="1" type="primary">ltaS2_1</name>
    <name evidence="1" type="ORF">NCTC13645_00005</name>
</gene>
<proteinExistence type="predicted"/>
<dbReference type="Proteomes" id="UP000254621">
    <property type="component" value="Unassembled WGS sequence"/>
</dbReference>
<accession>A0A380NX96</accession>
<dbReference type="AlphaFoldDB" id="A0A380NX96"/>
<name>A0A380NX96_WEIVI</name>
<evidence type="ECO:0000313" key="2">
    <source>
        <dbReference type="Proteomes" id="UP000254621"/>
    </source>
</evidence>
<protein>
    <submittedName>
        <fullName evidence="1">Lipoteichoic acid synthase 2</fullName>
    </submittedName>
</protein>
<organism evidence="1 2">
    <name type="scientific">Weissella viridescens</name>
    <name type="common">Lactobacillus viridescens</name>
    <dbReference type="NCBI Taxonomy" id="1629"/>
    <lineage>
        <taxon>Bacteria</taxon>
        <taxon>Bacillati</taxon>
        <taxon>Bacillota</taxon>
        <taxon>Bacilli</taxon>
        <taxon>Lactobacillales</taxon>
        <taxon>Lactobacillaceae</taxon>
        <taxon>Weissella</taxon>
    </lineage>
</organism>
<evidence type="ECO:0000313" key="1">
    <source>
        <dbReference type="EMBL" id="SUP52132.1"/>
    </source>
</evidence>